<gene>
    <name evidence="2" type="ORF">P6N53_16380</name>
</gene>
<dbReference type="GO" id="GO:0000287">
    <property type="term" value="F:magnesium ion binding"/>
    <property type="evidence" value="ECO:0007669"/>
    <property type="project" value="InterPro"/>
</dbReference>
<protein>
    <submittedName>
        <fullName evidence="2">RusA family crossover junction endodeoxyribonuclease</fullName>
    </submittedName>
</protein>
<dbReference type="GO" id="GO:0006310">
    <property type="term" value="P:DNA recombination"/>
    <property type="evidence" value="ECO:0007669"/>
    <property type="project" value="InterPro"/>
</dbReference>
<dbReference type="EMBL" id="JARPTC010000025">
    <property type="protein sequence ID" value="MDO7788803.1"/>
    <property type="molecule type" value="Genomic_DNA"/>
</dbReference>
<dbReference type="Gene3D" id="3.30.1330.70">
    <property type="entry name" value="Holliday junction resolvase RusA"/>
    <property type="match status" value="1"/>
</dbReference>
<dbReference type="InterPro" id="IPR008822">
    <property type="entry name" value="Endonuclease_RusA-like"/>
</dbReference>
<proteinExistence type="predicted"/>
<reference evidence="2" key="1">
    <citation type="journal article" date="2023" name="J. Hazard. Mater.">
        <title>Anaerobic biodegradation of pyrene and benzo[a]pyrene by a new sulfate-reducing Desulforamulus aquiferis strain DSA.</title>
        <authorList>
            <person name="Zhang Z."/>
            <person name="Sun J."/>
            <person name="Gong X."/>
            <person name="Wang C."/>
            <person name="Wang H."/>
        </authorList>
    </citation>
    <scope>NUCLEOTIDE SEQUENCE</scope>
    <source>
        <strain evidence="2">DSA</strain>
    </source>
</reference>
<dbReference type="SUPFAM" id="SSF103084">
    <property type="entry name" value="Holliday junction resolvase RusA"/>
    <property type="match status" value="1"/>
</dbReference>
<reference evidence="2" key="2">
    <citation type="submission" date="2023-03" db="EMBL/GenBank/DDBJ databases">
        <authorList>
            <person name="Zhang Z."/>
        </authorList>
    </citation>
    <scope>NUCLEOTIDE SEQUENCE</scope>
    <source>
        <strain evidence="2">DSA</strain>
    </source>
</reference>
<name>A0AAW7ZHS7_9FIRM</name>
<sequence>MKVSFSIPGRPVPKQRPRVGKNGSIYTPKNCKEYEKKVAEVAYTVFRRPYAGPVALEINLFLTSRPGDLDNYVKSVSDGLNKIAYLDDRQVVELKAKVIVQTGITERAEVTIKALPLAL</sequence>
<dbReference type="RefSeq" id="WP_304545064.1">
    <property type="nucleotide sequence ID" value="NZ_JARPTC010000025.1"/>
</dbReference>
<keyword evidence="3" id="KW-1185">Reference proteome</keyword>
<dbReference type="Pfam" id="PF05866">
    <property type="entry name" value="RusA"/>
    <property type="match status" value="1"/>
</dbReference>
<comment type="caution">
    <text evidence="2">The sequence shown here is derived from an EMBL/GenBank/DDBJ whole genome shotgun (WGS) entry which is preliminary data.</text>
</comment>
<feature type="region of interest" description="Disordered" evidence="1">
    <location>
        <begin position="1"/>
        <end position="24"/>
    </location>
</feature>
<organism evidence="2 3">
    <name type="scientific">Desulforamulus aquiferis</name>
    <dbReference type="NCBI Taxonomy" id="1397668"/>
    <lineage>
        <taxon>Bacteria</taxon>
        <taxon>Bacillati</taxon>
        <taxon>Bacillota</taxon>
        <taxon>Clostridia</taxon>
        <taxon>Eubacteriales</taxon>
        <taxon>Peptococcaceae</taxon>
        <taxon>Desulforamulus</taxon>
    </lineage>
</organism>
<dbReference type="AlphaFoldDB" id="A0AAW7ZHS7"/>
<dbReference type="GO" id="GO:0006281">
    <property type="term" value="P:DNA repair"/>
    <property type="evidence" value="ECO:0007669"/>
    <property type="project" value="InterPro"/>
</dbReference>
<evidence type="ECO:0000313" key="3">
    <source>
        <dbReference type="Proteomes" id="UP001172911"/>
    </source>
</evidence>
<dbReference type="Proteomes" id="UP001172911">
    <property type="component" value="Unassembled WGS sequence"/>
</dbReference>
<evidence type="ECO:0000256" key="1">
    <source>
        <dbReference type="SAM" id="MobiDB-lite"/>
    </source>
</evidence>
<evidence type="ECO:0000313" key="2">
    <source>
        <dbReference type="EMBL" id="MDO7788803.1"/>
    </source>
</evidence>
<accession>A0AAW7ZHS7</accession>
<dbReference type="InterPro" id="IPR036614">
    <property type="entry name" value="RusA-like_sf"/>
</dbReference>